<dbReference type="InterPro" id="IPR050570">
    <property type="entry name" value="Cell_wall_metabolism_enzyme"/>
</dbReference>
<evidence type="ECO:0000313" key="5">
    <source>
        <dbReference type="Proteomes" id="UP000027616"/>
    </source>
</evidence>
<dbReference type="HOGENOM" id="CLU_029425_8_0_10"/>
<dbReference type="PANTHER" id="PTHR21666">
    <property type="entry name" value="PEPTIDASE-RELATED"/>
    <property type="match status" value="1"/>
</dbReference>
<proteinExistence type="predicted"/>
<dbReference type="Gene3D" id="2.70.70.10">
    <property type="entry name" value="Glucose Permease (Domain IIA)"/>
    <property type="match status" value="1"/>
</dbReference>
<dbReference type="SUPFAM" id="SSF51261">
    <property type="entry name" value="Duplicated hybrid motif"/>
    <property type="match status" value="1"/>
</dbReference>
<reference evidence="4 5" key="1">
    <citation type="journal article" date="2015" name="Genome Announc.">
        <title>Complete Genome Sequence of the Novel Leech Symbiont Mucinivorans hirudinis M3T.</title>
        <authorList>
            <person name="Nelson M.C."/>
            <person name="Bomar L."/>
            <person name="Graf J."/>
        </authorList>
    </citation>
    <scope>NUCLEOTIDE SEQUENCE [LARGE SCALE GENOMIC DNA]</scope>
    <source>
        <strain evidence="5">M3</strain>
    </source>
</reference>
<dbReference type="InterPro" id="IPR011055">
    <property type="entry name" value="Dup_hybrid_motif"/>
</dbReference>
<feature type="transmembrane region" description="Helical" evidence="2">
    <location>
        <begin position="37"/>
        <end position="58"/>
    </location>
</feature>
<keyword evidence="2" id="KW-1133">Transmembrane helix</keyword>
<organism evidence="4 5">
    <name type="scientific">Mucinivorans hirudinis</name>
    <dbReference type="NCBI Taxonomy" id="1433126"/>
    <lineage>
        <taxon>Bacteria</taxon>
        <taxon>Pseudomonadati</taxon>
        <taxon>Bacteroidota</taxon>
        <taxon>Bacteroidia</taxon>
        <taxon>Bacteroidales</taxon>
        <taxon>Rikenellaceae</taxon>
        <taxon>Mucinivorans</taxon>
    </lineage>
</organism>
<dbReference type="eggNOG" id="COG0739">
    <property type="taxonomic scope" value="Bacteria"/>
</dbReference>
<dbReference type="KEGG" id="rbc:BN938_2583"/>
<feature type="domain" description="M23ase beta-sheet core" evidence="3">
    <location>
        <begin position="183"/>
        <end position="274"/>
    </location>
</feature>
<sequence>MIWSKFVKYLTERQKLSLRNIRSGQEIWHLFVSRLNLMLASLTLVVILFVVILTTVAYTPILDLIPGYPGNRSRQLILENIARLDSMETLVVRWERYNRDIQMVMDGVNVSSLTEDTIIKSSKTSPFPRSVSDSLLRKQIETDSSYMLVRSNPRQRAEVSFSIISPVGGTIVRPFNPKQGMFGVEIAPQPNQAVMAVMDGTVISTGWTTESGNSITIQHAGNMVSIYRRAARILAQTGQRVRSGEAIAITSTQTSERTPLLIFELWNNGNAVDPENYITF</sequence>
<keyword evidence="2" id="KW-0472">Membrane</keyword>
<evidence type="ECO:0000256" key="2">
    <source>
        <dbReference type="SAM" id="Phobius"/>
    </source>
</evidence>
<keyword evidence="2" id="KW-0812">Transmembrane</keyword>
<evidence type="ECO:0000256" key="1">
    <source>
        <dbReference type="ARBA" id="ARBA00022729"/>
    </source>
</evidence>
<dbReference type="PANTHER" id="PTHR21666:SF289">
    <property type="entry name" value="L-ALA--D-GLU ENDOPEPTIDASE"/>
    <property type="match status" value="1"/>
</dbReference>
<dbReference type="InterPro" id="IPR016047">
    <property type="entry name" value="M23ase_b-sheet_dom"/>
</dbReference>
<dbReference type="CDD" id="cd12797">
    <property type="entry name" value="M23_peptidase"/>
    <property type="match status" value="1"/>
</dbReference>
<dbReference type="Pfam" id="PF01551">
    <property type="entry name" value="Peptidase_M23"/>
    <property type="match status" value="1"/>
</dbReference>
<keyword evidence="4" id="KW-0449">Lipoprotein</keyword>
<dbReference type="GO" id="GO:0004222">
    <property type="term" value="F:metalloendopeptidase activity"/>
    <property type="evidence" value="ECO:0007669"/>
    <property type="project" value="TreeGrafter"/>
</dbReference>
<dbReference type="EMBL" id="HG934468">
    <property type="protein sequence ID" value="CDN32653.1"/>
    <property type="molecule type" value="Genomic_DNA"/>
</dbReference>
<dbReference type="OrthoDB" id="9814377at2"/>
<name>A0A060RDZ9_9BACT</name>
<gene>
    <name evidence="4" type="ORF">BN938_2583</name>
</gene>
<dbReference type="Proteomes" id="UP000027616">
    <property type="component" value="Chromosome I"/>
</dbReference>
<dbReference type="STRING" id="1433126.BN938_2583"/>
<evidence type="ECO:0000259" key="3">
    <source>
        <dbReference type="Pfam" id="PF01551"/>
    </source>
</evidence>
<protein>
    <submittedName>
        <fullName evidence="4">Lipoprotein NlpD</fullName>
    </submittedName>
</protein>
<keyword evidence="5" id="KW-1185">Reference proteome</keyword>
<dbReference type="AlphaFoldDB" id="A0A060RDZ9"/>
<accession>A0A060RDZ9</accession>
<evidence type="ECO:0000313" key="4">
    <source>
        <dbReference type="EMBL" id="CDN32653.1"/>
    </source>
</evidence>
<keyword evidence="1" id="KW-0732">Signal</keyword>